<protein>
    <submittedName>
        <fullName evidence="5">Ovule protein</fullName>
    </submittedName>
</protein>
<dbReference type="EMBL" id="UYWX01001188">
    <property type="protein sequence ID" value="VDM20394.1"/>
    <property type="molecule type" value="Genomic_DNA"/>
</dbReference>
<evidence type="ECO:0000313" key="3">
    <source>
        <dbReference type="EMBL" id="VDM20394.1"/>
    </source>
</evidence>
<evidence type="ECO:0000256" key="2">
    <source>
        <dbReference type="SAM" id="Phobius"/>
    </source>
</evidence>
<proteinExistence type="predicted"/>
<feature type="transmembrane region" description="Helical" evidence="2">
    <location>
        <begin position="60"/>
        <end position="81"/>
    </location>
</feature>
<reference evidence="5" key="1">
    <citation type="submission" date="2017-02" db="UniProtKB">
        <authorList>
            <consortium name="WormBaseParasite"/>
        </authorList>
    </citation>
    <scope>IDENTIFICATION</scope>
</reference>
<accession>A0A0R3WP67</accession>
<evidence type="ECO:0000313" key="5">
    <source>
        <dbReference type="WBParaSite" id="TTAC_0000255501-mRNA-1"/>
    </source>
</evidence>
<keyword evidence="2" id="KW-1133">Transmembrane helix</keyword>
<gene>
    <name evidence="3" type="ORF">TTAC_LOCUS2542</name>
</gene>
<feature type="region of interest" description="Disordered" evidence="1">
    <location>
        <begin position="1"/>
        <end position="24"/>
    </location>
</feature>
<feature type="compositionally biased region" description="Pro residues" evidence="1">
    <location>
        <begin position="9"/>
        <end position="18"/>
    </location>
</feature>
<reference evidence="3 4" key="2">
    <citation type="submission" date="2018-11" db="EMBL/GenBank/DDBJ databases">
        <authorList>
            <consortium name="Pathogen Informatics"/>
        </authorList>
    </citation>
    <scope>NUCLEOTIDE SEQUENCE [LARGE SCALE GENOMIC DNA]</scope>
</reference>
<organism evidence="5">
    <name type="scientific">Hydatigena taeniaeformis</name>
    <name type="common">Feline tapeworm</name>
    <name type="synonym">Taenia taeniaeformis</name>
    <dbReference type="NCBI Taxonomy" id="6205"/>
    <lineage>
        <taxon>Eukaryota</taxon>
        <taxon>Metazoa</taxon>
        <taxon>Spiralia</taxon>
        <taxon>Lophotrochozoa</taxon>
        <taxon>Platyhelminthes</taxon>
        <taxon>Cestoda</taxon>
        <taxon>Eucestoda</taxon>
        <taxon>Cyclophyllidea</taxon>
        <taxon>Taeniidae</taxon>
        <taxon>Hydatigera</taxon>
    </lineage>
</organism>
<keyword evidence="2" id="KW-0812">Transmembrane</keyword>
<dbReference type="WBParaSite" id="TTAC_0000255501-mRNA-1">
    <property type="protein sequence ID" value="TTAC_0000255501-mRNA-1"/>
    <property type="gene ID" value="TTAC_0000255501"/>
</dbReference>
<evidence type="ECO:0000313" key="4">
    <source>
        <dbReference type="Proteomes" id="UP000274429"/>
    </source>
</evidence>
<keyword evidence="4" id="KW-1185">Reference proteome</keyword>
<evidence type="ECO:0000256" key="1">
    <source>
        <dbReference type="SAM" id="MobiDB-lite"/>
    </source>
</evidence>
<dbReference type="AlphaFoldDB" id="A0A0R3WP67"/>
<keyword evidence="2" id="KW-0472">Membrane</keyword>
<dbReference type="Proteomes" id="UP000274429">
    <property type="component" value="Unassembled WGS sequence"/>
</dbReference>
<name>A0A0R3WP67_HYDTA</name>
<sequence length="97" mass="10470">MMLSQTSPSPTPPPPPLHQPNSDASVCGAIVSHSSRVDYDFRLNIRSLFFPSLPSTFEEMMLSATAAGAAVVVVTIIGFPIDDIRNEKENDLQLVKG</sequence>